<name>W7J3Z2_9PSEU</name>
<organism evidence="2 3">
    <name type="scientific">Actinokineospora spheciospongiae</name>
    <dbReference type="NCBI Taxonomy" id="909613"/>
    <lineage>
        <taxon>Bacteria</taxon>
        <taxon>Bacillati</taxon>
        <taxon>Actinomycetota</taxon>
        <taxon>Actinomycetes</taxon>
        <taxon>Pseudonocardiales</taxon>
        <taxon>Pseudonocardiaceae</taxon>
        <taxon>Actinokineospora</taxon>
    </lineage>
</organism>
<keyword evidence="3" id="KW-1185">Reference proteome</keyword>
<dbReference type="InterPro" id="IPR008775">
    <property type="entry name" value="Phytyl_CoA_dOase-like"/>
</dbReference>
<dbReference type="Pfam" id="PF05721">
    <property type="entry name" value="PhyH"/>
    <property type="match status" value="1"/>
</dbReference>
<reference evidence="2 3" key="1">
    <citation type="journal article" date="2014" name="Genome Announc.">
        <title>Draft Genome Sequence of the Antitrypanosomally Active Sponge-Associated Bacterium Actinokineospora sp. Strain EG49.</title>
        <authorList>
            <person name="Harjes J."/>
            <person name="Ryu T."/>
            <person name="Abdelmohsen U.R."/>
            <person name="Moitinho-Silva L."/>
            <person name="Horn H."/>
            <person name="Ravasi T."/>
            <person name="Hentschel U."/>
        </authorList>
    </citation>
    <scope>NUCLEOTIDE SEQUENCE [LARGE SCALE GENOMIC DNA]</scope>
    <source>
        <strain evidence="2 3">EG49</strain>
    </source>
</reference>
<accession>W7J3Z2</accession>
<evidence type="ECO:0000313" key="3">
    <source>
        <dbReference type="Proteomes" id="UP000019277"/>
    </source>
</evidence>
<dbReference type="Proteomes" id="UP000019277">
    <property type="component" value="Unassembled WGS sequence"/>
</dbReference>
<dbReference type="GO" id="GO:0005506">
    <property type="term" value="F:iron ion binding"/>
    <property type="evidence" value="ECO:0007669"/>
    <property type="project" value="UniProtKB-ARBA"/>
</dbReference>
<sequence>MPVEQAATGSLVADYAAHGWSGLPARLGPDRVAELRAAIERISAQDRPEVVHEAGSSVVRAVHGCHRHDDGCARLVRHPALVDAAEALLGTPAYVYQFKVNLKQPRLGAAWPWHRDYPFWRTEDGMPEPRALTIALLLDDVDSTNGPLTVIPGTHLLDVPERVGAGEADWRSHVSADLPHRVDGAVARHLAEAHGTVELTGPAGTLFAFHPNLVHSSAENRSDRGRALLLITYNSVTNAPRSPTRPDFLVDRDTTPVTRLASTR</sequence>
<evidence type="ECO:0000313" key="2">
    <source>
        <dbReference type="EMBL" id="EWC60854.1"/>
    </source>
</evidence>
<feature type="region of interest" description="Disordered" evidence="1">
    <location>
        <begin position="241"/>
        <end position="264"/>
    </location>
</feature>
<dbReference type="PANTHER" id="PTHR20883">
    <property type="entry name" value="PHYTANOYL-COA DIOXYGENASE DOMAIN CONTAINING 1"/>
    <property type="match status" value="1"/>
</dbReference>
<accession>A0A8E3BG17</accession>
<dbReference type="RefSeq" id="WP_035284296.1">
    <property type="nucleotide sequence ID" value="NZ_AYXG01000139.1"/>
</dbReference>
<proteinExistence type="predicted"/>
<dbReference type="GO" id="GO:0016706">
    <property type="term" value="F:2-oxoglutarate-dependent dioxygenase activity"/>
    <property type="evidence" value="ECO:0007669"/>
    <property type="project" value="UniProtKB-ARBA"/>
</dbReference>
<dbReference type="Gene3D" id="2.60.120.620">
    <property type="entry name" value="q2cbj1_9rhob like domain"/>
    <property type="match status" value="1"/>
</dbReference>
<dbReference type="PANTHER" id="PTHR20883:SF48">
    <property type="entry name" value="ECTOINE DIOXYGENASE"/>
    <property type="match status" value="1"/>
</dbReference>
<dbReference type="AlphaFoldDB" id="W7J3Z2"/>
<protein>
    <submittedName>
        <fullName evidence="2">Ectoine hydroxylase</fullName>
    </submittedName>
</protein>
<feature type="compositionally biased region" description="Polar residues" evidence="1">
    <location>
        <begin position="255"/>
        <end position="264"/>
    </location>
</feature>
<dbReference type="EMBL" id="AYXG01000139">
    <property type="protein sequence ID" value="EWC60854.1"/>
    <property type="molecule type" value="Genomic_DNA"/>
</dbReference>
<dbReference type="eggNOG" id="COG5285">
    <property type="taxonomic scope" value="Bacteria"/>
</dbReference>
<dbReference type="SUPFAM" id="SSF51197">
    <property type="entry name" value="Clavaminate synthase-like"/>
    <property type="match status" value="1"/>
</dbReference>
<dbReference type="OrthoDB" id="9791262at2"/>
<evidence type="ECO:0000256" key="1">
    <source>
        <dbReference type="SAM" id="MobiDB-lite"/>
    </source>
</evidence>
<dbReference type="STRING" id="909613.UO65_3784"/>
<comment type="caution">
    <text evidence="2">The sequence shown here is derived from an EMBL/GenBank/DDBJ whole genome shotgun (WGS) entry which is preliminary data.</text>
</comment>
<gene>
    <name evidence="2" type="ORF">UO65_3784</name>
</gene>